<feature type="region of interest" description="Disordered" evidence="9">
    <location>
        <begin position="1"/>
        <end position="27"/>
    </location>
</feature>
<dbReference type="Proteomes" id="UP000030652">
    <property type="component" value="Unassembled WGS sequence"/>
</dbReference>
<feature type="compositionally biased region" description="Basic and acidic residues" evidence="9">
    <location>
        <begin position="11"/>
        <end position="27"/>
    </location>
</feature>
<dbReference type="GO" id="GO:0070181">
    <property type="term" value="F:small ribosomal subunit rRNA binding"/>
    <property type="evidence" value="ECO:0007669"/>
    <property type="project" value="TreeGrafter"/>
</dbReference>
<dbReference type="InterPro" id="IPR036510">
    <property type="entry name" value="Ribosomal_bS20_sf"/>
</dbReference>
<dbReference type="PANTHER" id="PTHR33398:SF1">
    <property type="entry name" value="SMALL RIBOSOMAL SUBUNIT PROTEIN BS20C"/>
    <property type="match status" value="1"/>
</dbReference>
<comment type="caution">
    <text evidence="10">The sequence shown here is derived from an EMBL/GenBank/DDBJ whole genome shotgun (WGS) entry which is preliminary data.</text>
</comment>
<gene>
    <name evidence="8 10" type="primary">rpsT</name>
    <name evidence="10" type="ORF">SCABRO_02432</name>
</gene>
<dbReference type="Gene3D" id="1.20.58.110">
    <property type="entry name" value="Ribosomal protein S20"/>
    <property type="match status" value="1"/>
</dbReference>
<evidence type="ECO:0000256" key="6">
    <source>
        <dbReference type="ARBA" id="ARBA00023274"/>
    </source>
</evidence>
<keyword evidence="3 8" id="KW-0699">rRNA-binding</keyword>
<evidence type="ECO:0000256" key="7">
    <source>
        <dbReference type="ARBA" id="ARBA00035136"/>
    </source>
</evidence>
<dbReference type="PANTHER" id="PTHR33398">
    <property type="entry name" value="30S RIBOSOMAL PROTEIN S20"/>
    <property type="match status" value="1"/>
</dbReference>
<dbReference type="Pfam" id="PF01649">
    <property type="entry name" value="Ribosomal_S20p"/>
    <property type="match status" value="1"/>
</dbReference>
<dbReference type="HAMAP" id="MF_00500">
    <property type="entry name" value="Ribosomal_bS20"/>
    <property type="match status" value="1"/>
</dbReference>
<reference evidence="10 11" key="1">
    <citation type="submission" date="2014-10" db="EMBL/GenBank/DDBJ databases">
        <title>Draft genome of anammox bacterium scalindua brodae, obtained using differential coverage binning of sequence data from two enrichment reactors.</title>
        <authorList>
            <person name="Speth D.R."/>
            <person name="Russ L."/>
            <person name="Kartal B."/>
            <person name="Op den Camp H.J."/>
            <person name="Dutilh B.E."/>
            <person name="Jetten M.S."/>
        </authorList>
    </citation>
    <scope>NUCLEOTIDE SEQUENCE [LARGE SCALE GENOMIC DNA]</scope>
    <source>
        <strain evidence="10">RU1</strain>
    </source>
</reference>
<proteinExistence type="inferred from homology"/>
<protein>
    <recommendedName>
        <fullName evidence="7 8">Small ribosomal subunit protein bS20</fullName>
    </recommendedName>
</protein>
<feature type="compositionally biased region" description="Basic residues" evidence="9">
    <location>
        <begin position="70"/>
        <end position="79"/>
    </location>
</feature>
<keyword evidence="4 8" id="KW-0694">RNA-binding</keyword>
<evidence type="ECO:0000256" key="1">
    <source>
        <dbReference type="ARBA" id="ARBA00003134"/>
    </source>
</evidence>
<dbReference type="GO" id="GO:0003735">
    <property type="term" value="F:structural constituent of ribosome"/>
    <property type="evidence" value="ECO:0007669"/>
    <property type="project" value="InterPro"/>
</dbReference>
<evidence type="ECO:0000313" key="10">
    <source>
        <dbReference type="EMBL" id="KHE91826.1"/>
    </source>
</evidence>
<name>A0A0B0EIG8_9BACT</name>
<comment type="function">
    <text evidence="1 8">Binds directly to 16S ribosomal RNA.</text>
</comment>
<evidence type="ECO:0000256" key="4">
    <source>
        <dbReference type="ARBA" id="ARBA00022884"/>
    </source>
</evidence>
<dbReference type="GO" id="GO:0015935">
    <property type="term" value="C:small ribosomal subunit"/>
    <property type="evidence" value="ECO:0007669"/>
    <property type="project" value="TreeGrafter"/>
</dbReference>
<keyword evidence="5 8" id="KW-0689">Ribosomal protein</keyword>
<dbReference type="eggNOG" id="COG0268">
    <property type="taxonomic scope" value="Bacteria"/>
</dbReference>
<evidence type="ECO:0000256" key="2">
    <source>
        <dbReference type="ARBA" id="ARBA00007634"/>
    </source>
</evidence>
<dbReference type="SUPFAM" id="SSF46992">
    <property type="entry name" value="Ribosomal protein S20"/>
    <property type="match status" value="1"/>
</dbReference>
<evidence type="ECO:0000256" key="9">
    <source>
        <dbReference type="SAM" id="MobiDB-lite"/>
    </source>
</evidence>
<feature type="compositionally biased region" description="Basic residues" evidence="9">
    <location>
        <begin position="1"/>
        <end position="10"/>
    </location>
</feature>
<dbReference type="InterPro" id="IPR002583">
    <property type="entry name" value="Ribosomal_bS20"/>
</dbReference>
<dbReference type="PATRIC" id="fig|237368.3.peg.2625"/>
<dbReference type="NCBIfam" id="TIGR00029">
    <property type="entry name" value="S20"/>
    <property type="match status" value="1"/>
</dbReference>
<dbReference type="EMBL" id="JRYO01000173">
    <property type="protein sequence ID" value="KHE91826.1"/>
    <property type="molecule type" value="Genomic_DNA"/>
</dbReference>
<sequence length="90" mass="10274">MPTRKSAKKTIRQDSVRRMRNRSDKSALKTQIKKFVTAVKGHDFDEAGKHLSLATKKLDKIAAKNIIHKKTASRKKSRLARFLNKQKTSA</sequence>
<dbReference type="AlphaFoldDB" id="A0A0B0EIG8"/>
<organism evidence="10 11">
    <name type="scientific">Candidatus Scalindua brodae</name>
    <dbReference type="NCBI Taxonomy" id="237368"/>
    <lineage>
        <taxon>Bacteria</taxon>
        <taxon>Pseudomonadati</taxon>
        <taxon>Planctomycetota</taxon>
        <taxon>Candidatus Brocadiia</taxon>
        <taxon>Candidatus Brocadiales</taxon>
        <taxon>Candidatus Scalinduaceae</taxon>
        <taxon>Candidatus Scalindua</taxon>
    </lineage>
</organism>
<dbReference type="GO" id="GO:0006412">
    <property type="term" value="P:translation"/>
    <property type="evidence" value="ECO:0007669"/>
    <property type="project" value="UniProtKB-UniRule"/>
</dbReference>
<evidence type="ECO:0000256" key="3">
    <source>
        <dbReference type="ARBA" id="ARBA00022730"/>
    </source>
</evidence>
<evidence type="ECO:0000256" key="8">
    <source>
        <dbReference type="HAMAP-Rule" id="MF_00500"/>
    </source>
</evidence>
<evidence type="ECO:0000256" key="5">
    <source>
        <dbReference type="ARBA" id="ARBA00022980"/>
    </source>
</evidence>
<feature type="region of interest" description="Disordered" evidence="9">
    <location>
        <begin position="70"/>
        <end position="90"/>
    </location>
</feature>
<keyword evidence="6 8" id="KW-0687">Ribonucleoprotein</keyword>
<dbReference type="GO" id="GO:0005829">
    <property type="term" value="C:cytosol"/>
    <property type="evidence" value="ECO:0007669"/>
    <property type="project" value="TreeGrafter"/>
</dbReference>
<accession>A0A0B0EIG8</accession>
<comment type="similarity">
    <text evidence="2 8">Belongs to the bacterial ribosomal protein bS20 family.</text>
</comment>
<evidence type="ECO:0000313" key="11">
    <source>
        <dbReference type="Proteomes" id="UP000030652"/>
    </source>
</evidence>